<protein>
    <submittedName>
        <fullName evidence="1">Uncharacterized protein</fullName>
    </submittedName>
</protein>
<evidence type="ECO:0000313" key="1">
    <source>
        <dbReference type="EMBL" id="QHS88323.1"/>
    </source>
</evidence>
<sequence>MEVFKIYQLQHIAGVKQNVKRIVKQNVLRIYSVITFMLKVITSPCSMYRYAALFQKNIYYFGHPEISTFIDGVQPHVRSKYIQFCLEDDEKNKQIHQLIPCTPMFEYYILWGYSRSLDINTNHLNSLLCKKYKNIDYYY</sequence>
<organism evidence="1">
    <name type="scientific">viral metagenome</name>
    <dbReference type="NCBI Taxonomy" id="1070528"/>
    <lineage>
        <taxon>unclassified sequences</taxon>
        <taxon>metagenomes</taxon>
        <taxon>organismal metagenomes</taxon>
    </lineage>
</organism>
<name>A0A6C0BA36_9ZZZZ</name>
<accession>A0A6C0BA36</accession>
<proteinExistence type="predicted"/>
<dbReference type="EMBL" id="MN739095">
    <property type="protein sequence ID" value="QHS88323.1"/>
    <property type="molecule type" value="Genomic_DNA"/>
</dbReference>
<reference evidence="1" key="1">
    <citation type="journal article" date="2020" name="Nature">
        <title>Giant virus diversity and host interactions through global metagenomics.</title>
        <authorList>
            <person name="Schulz F."/>
            <person name="Roux S."/>
            <person name="Paez-Espino D."/>
            <person name="Jungbluth S."/>
            <person name="Walsh D.A."/>
            <person name="Denef V.J."/>
            <person name="McMahon K.D."/>
            <person name="Konstantinidis K.T."/>
            <person name="Eloe-Fadrosh E.A."/>
            <person name="Kyrpides N.C."/>
            <person name="Woyke T."/>
        </authorList>
    </citation>
    <scope>NUCLEOTIDE SEQUENCE</scope>
    <source>
        <strain evidence="1">GVMAG-M-3300010158-55</strain>
    </source>
</reference>
<dbReference type="AlphaFoldDB" id="A0A6C0BA36"/>